<protein>
    <submittedName>
        <fullName evidence="3">DUF3592 domain-containing protein</fullName>
    </submittedName>
</protein>
<accession>A0ABW1YKU7</accession>
<reference evidence="4" key="1">
    <citation type="journal article" date="2019" name="Int. J. Syst. Evol. Microbiol.">
        <title>The Global Catalogue of Microorganisms (GCM) 10K type strain sequencing project: providing services to taxonomists for standard genome sequencing and annotation.</title>
        <authorList>
            <consortium name="The Broad Institute Genomics Platform"/>
            <consortium name="The Broad Institute Genome Sequencing Center for Infectious Disease"/>
            <person name="Wu L."/>
            <person name="Ma J."/>
        </authorList>
    </citation>
    <scope>NUCLEOTIDE SEQUENCE [LARGE SCALE GENOMIC DNA]</scope>
    <source>
        <strain evidence="4">CGMCC 1.13718</strain>
    </source>
</reference>
<sequence length="232" mass="25831">MKTVSVLKYTFTAIGLAMLIGTFLLYSNTRDFLKTAITTDGTVVALVPSRSSNSVTYAPVIQFQDKTGRLVEFMSSSSSNPPSYDEGEKVEVFYQASAPESARINGFFSLWGLPTILGGLGILFFLVGFSIIVFGRLKNRKAESLRKYGMPVKAKIKSVYIDRAFTVNGRNPYKISAEWQCPQSAEIHVFNSDNIWFDPTDRIVDEEVTVLIEKENPKKYHVDISSLPETAG</sequence>
<keyword evidence="4" id="KW-1185">Reference proteome</keyword>
<dbReference type="RefSeq" id="WP_193189198.1">
    <property type="nucleotide sequence ID" value="NZ_JACZFR010000001.1"/>
</dbReference>
<keyword evidence="1" id="KW-0812">Transmembrane</keyword>
<dbReference type="Pfam" id="PF12158">
    <property type="entry name" value="DUF3592"/>
    <property type="match status" value="1"/>
</dbReference>
<dbReference type="Proteomes" id="UP001596425">
    <property type="component" value="Unassembled WGS sequence"/>
</dbReference>
<name>A0ABW1YKU7_9GAMM</name>
<organism evidence="3 4">
    <name type="scientific">Microbulbifer taiwanensis</name>
    <dbReference type="NCBI Taxonomy" id="986746"/>
    <lineage>
        <taxon>Bacteria</taxon>
        <taxon>Pseudomonadati</taxon>
        <taxon>Pseudomonadota</taxon>
        <taxon>Gammaproteobacteria</taxon>
        <taxon>Cellvibrionales</taxon>
        <taxon>Microbulbiferaceae</taxon>
        <taxon>Microbulbifer</taxon>
    </lineage>
</organism>
<proteinExistence type="predicted"/>
<dbReference type="InterPro" id="IPR021994">
    <property type="entry name" value="DUF3592"/>
</dbReference>
<evidence type="ECO:0000259" key="2">
    <source>
        <dbReference type="Pfam" id="PF12158"/>
    </source>
</evidence>
<gene>
    <name evidence="3" type="ORF">ACFQBM_08650</name>
</gene>
<evidence type="ECO:0000256" key="1">
    <source>
        <dbReference type="SAM" id="Phobius"/>
    </source>
</evidence>
<feature type="transmembrane region" description="Helical" evidence="1">
    <location>
        <begin position="116"/>
        <end position="137"/>
    </location>
</feature>
<evidence type="ECO:0000313" key="4">
    <source>
        <dbReference type="Proteomes" id="UP001596425"/>
    </source>
</evidence>
<keyword evidence="1" id="KW-1133">Transmembrane helix</keyword>
<keyword evidence="1" id="KW-0472">Membrane</keyword>
<evidence type="ECO:0000313" key="3">
    <source>
        <dbReference type="EMBL" id="MFC6633346.1"/>
    </source>
</evidence>
<comment type="caution">
    <text evidence="3">The sequence shown here is derived from an EMBL/GenBank/DDBJ whole genome shotgun (WGS) entry which is preliminary data.</text>
</comment>
<feature type="domain" description="DUF3592" evidence="2">
    <location>
        <begin position="39"/>
        <end position="108"/>
    </location>
</feature>
<feature type="transmembrane region" description="Helical" evidence="1">
    <location>
        <begin position="7"/>
        <end position="26"/>
    </location>
</feature>
<dbReference type="EMBL" id="JBHSVR010000001">
    <property type="protein sequence ID" value="MFC6633346.1"/>
    <property type="molecule type" value="Genomic_DNA"/>
</dbReference>